<evidence type="ECO:0000313" key="2">
    <source>
        <dbReference type="Proteomes" id="UP000280834"/>
    </source>
</evidence>
<dbReference type="AlphaFoldDB" id="A0A0R3R1U1"/>
<dbReference type="Proteomes" id="UP000280834">
    <property type="component" value="Unassembled WGS sequence"/>
</dbReference>
<dbReference type="EMBL" id="UZAG01018769">
    <property type="protein sequence ID" value="VDO40991.1"/>
    <property type="molecule type" value="Genomic_DNA"/>
</dbReference>
<evidence type="ECO:0000313" key="1">
    <source>
        <dbReference type="EMBL" id="VDO40991.1"/>
    </source>
</evidence>
<evidence type="ECO:0000313" key="3">
    <source>
        <dbReference type="WBParaSite" id="BTMF_0001398101-mRNA-1"/>
    </source>
</evidence>
<reference evidence="1 2" key="2">
    <citation type="submission" date="2018-11" db="EMBL/GenBank/DDBJ databases">
        <authorList>
            <consortium name="Pathogen Informatics"/>
        </authorList>
    </citation>
    <scope>NUCLEOTIDE SEQUENCE [LARGE SCALE GENOMIC DNA]</scope>
</reference>
<proteinExistence type="predicted"/>
<name>A0A0R3R1U1_9BILA</name>
<organism evidence="3">
    <name type="scientific">Brugia timori</name>
    <dbReference type="NCBI Taxonomy" id="42155"/>
    <lineage>
        <taxon>Eukaryota</taxon>
        <taxon>Metazoa</taxon>
        <taxon>Ecdysozoa</taxon>
        <taxon>Nematoda</taxon>
        <taxon>Chromadorea</taxon>
        <taxon>Rhabditida</taxon>
        <taxon>Spirurina</taxon>
        <taxon>Spiruromorpha</taxon>
        <taxon>Filarioidea</taxon>
        <taxon>Onchocercidae</taxon>
        <taxon>Brugia</taxon>
    </lineage>
</organism>
<accession>A0A0R3R1U1</accession>
<keyword evidence="2" id="KW-1185">Reference proteome</keyword>
<gene>
    <name evidence="1" type="ORF">BTMF_LOCUS11977</name>
</gene>
<dbReference type="WBParaSite" id="BTMF_0001398101-mRNA-1">
    <property type="protein sequence ID" value="BTMF_0001398101-mRNA-1"/>
    <property type="gene ID" value="BTMF_0001398101"/>
</dbReference>
<reference evidence="3" key="1">
    <citation type="submission" date="2017-02" db="UniProtKB">
        <authorList>
            <consortium name="WormBaseParasite"/>
        </authorList>
    </citation>
    <scope>IDENTIFICATION</scope>
</reference>
<protein>
    <submittedName>
        <fullName evidence="1 3">Uncharacterized protein</fullName>
    </submittedName>
</protein>
<sequence length="65" mass="7643">MSGDLILCRFGIDGIEALNKKRKYDVARIKKEKKKRKREEVVSLHKFYKTVHSSSLLQQSSYRNS</sequence>